<dbReference type="SMART" id="SM00697">
    <property type="entry name" value="DM8"/>
    <property type="match status" value="1"/>
</dbReference>
<sequence length="183" mass="21108">MHKTRSPLTKTDERTDGWTADEGQIQSKFEFTNLKCDALDKQFCGFEYCYLKSINRTYKYMSVKVNLYKLPVTKFSIRIQGLKRSNGYVPITSEITLDGCKLMSNESFNPFGSYLQGFLMSHTNINHSCPFNHHIILEKLPVDIVNYKMTKIMPFPKGNYILNTTWIAYGIDRAIVTIYGTLS</sequence>
<dbReference type="EMBL" id="CH963857">
    <property type="protein sequence ID" value="KRF98396.1"/>
    <property type="molecule type" value="Genomic_DNA"/>
</dbReference>
<evidence type="ECO:0008006" key="3">
    <source>
        <dbReference type="Google" id="ProtNLM"/>
    </source>
</evidence>
<reference evidence="1 2" key="1">
    <citation type="journal article" date="2007" name="Nature">
        <title>Evolution of genes and genomes on the Drosophila phylogeny.</title>
        <authorList>
            <consortium name="Drosophila 12 Genomes Consortium"/>
            <person name="Clark A.G."/>
            <person name="Eisen M.B."/>
            <person name="Smith D.R."/>
            <person name="Bergman C.M."/>
            <person name="Oliver B."/>
            <person name="Markow T.A."/>
            <person name="Kaufman T.C."/>
            <person name="Kellis M."/>
            <person name="Gelbart W."/>
            <person name="Iyer V.N."/>
            <person name="Pollard D.A."/>
            <person name="Sackton T.B."/>
            <person name="Larracuente A.M."/>
            <person name="Singh N.D."/>
            <person name="Abad J.P."/>
            <person name="Abt D.N."/>
            <person name="Adryan B."/>
            <person name="Aguade M."/>
            <person name="Akashi H."/>
            <person name="Anderson W.W."/>
            <person name="Aquadro C.F."/>
            <person name="Ardell D.H."/>
            <person name="Arguello R."/>
            <person name="Artieri C.G."/>
            <person name="Barbash D.A."/>
            <person name="Barker D."/>
            <person name="Barsanti P."/>
            <person name="Batterham P."/>
            <person name="Batzoglou S."/>
            <person name="Begun D."/>
            <person name="Bhutkar A."/>
            <person name="Blanco E."/>
            <person name="Bosak S.A."/>
            <person name="Bradley R.K."/>
            <person name="Brand A.D."/>
            <person name="Brent M.R."/>
            <person name="Brooks A.N."/>
            <person name="Brown R.H."/>
            <person name="Butlin R.K."/>
            <person name="Caggese C."/>
            <person name="Calvi B.R."/>
            <person name="Bernardo de Carvalho A."/>
            <person name="Caspi A."/>
            <person name="Castrezana S."/>
            <person name="Celniker S.E."/>
            <person name="Chang J.L."/>
            <person name="Chapple C."/>
            <person name="Chatterji S."/>
            <person name="Chinwalla A."/>
            <person name="Civetta A."/>
            <person name="Clifton S.W."/>
            <person name="Comeron J.M."/>
            <person name="Costello J.C."/>
            <person name="Coyne J.A."/>
            <person name="Daub J."/>
            <person name="David R.G."/>
            <person name="Delcher A.L."/>
            <person name="Delehaunty K."/>
            <person name="Do C.B."/>
            <person name="Ebling H."/>
            <person name="Edwards K."/>
            <person name="Eickbush T."/>
            <person name="Evans J.D."/>
            <person name="Filipski A."/>
            <person name="Findeiss S."/>
            <person name="Freyhult E."/>
            <person name="Fulton L."/>
            <person name="Fulton R."/>
            <person name="Garcia A.C."/>
            <person name="Gardiner A."/>
            <person name="Garfield D.A."/>
            <person name="Garvin B.E."/>
            <person name="Gibson G."/>
            <person name="Gilbert D."/>
            <person name="Gnerre S."/>
            <person name="Godfrey J."/>
            <person name="Good R."/>
            <person name="Gotea V."/>
            <person name="Gravely B."/>
            <person name="Greenberg A.J."/>
            <person name="Griffiths-Jones S."/>
            <person name="Gross S."/>
            <person name="Guigo R."/>
            <person name="Gustafson E.A."/>
            <person name="Haerty W."/>
            <person name="Hahn M.W."/>
            <person name="Halligan D.L."/>
            <person name="Halpern A.L."/>
            <person name="Halter G.M."/>
            <person name="Han M.V."/>
            <person name="Heger A."/>
            <person name="Hillier L."/>
            <person name="Hinrichs A.S."/>
            <person name="Holmes I."/>
            <person name="Hoskins R.A."/>
            <person name="Hubisz M.J."/>
            <person name="Hultmark D."/>
            <person name="Huntley M.A."/>
            <person name="Jaffe D.B."/>
            <person name="Jagadeeshan S."/>
            <person name="Jeck W.R."/>
            <person name="Johnson J."/>
            <person name="Jones C.D."/>
            <person name="Jordan W.C."/>
            <person name="Karpen G.H."/>
            <person name="Kataoka E."/>
            <person name="Keightley P.D."/>
            <person name="Kheradpour P."/>
            <person name="Kirkness E.F."/>
            <person name="Koerich L.B."/>
            <person name="Kristiansen K."/>
            <person name="Kudrna D."/>
            <person name="Kulathinal R.J."/>
            <person name="Kumar S."/>
            <person name="Kwok R."/>
            <person name="Lander E."/>
            <person name="Langley C.H."/>
            <person name="Lapoint R."/>
            <person name="Lazzaro B.P."/>
            <person name="Lee S.J."/>
            <person name="Levesque L."/>
            <person name="Li R."/>
            <person name="Lin C.F."/>
            <person name="Lin M.F."/>
            <person name="Lindblad-Toh K."/>
            <person name="Llopart A."/>
            <person name="Long M."/>
            <person name="Low L."/>
            <person name="Lozovsky E."/>
            <person name="Lu J."/>
            <person name="Luo M."/>
            <person name="Machado C.A."/>
            <person name="Makalowski W."/>
            <person name="Marzo M."/>
            <person name="Matsuda M."/>
            <person name="Matzkin L."/>
            <person name="McAllister B."/>
            <person name="McBride C.S."/>
            <person name="McKernan B."/>
            <person name="McKernan K."/>
            <person name="Mendez-Lago M."/>
            <person name="Minx P."/>
            <person name="Mollenhauer M.U."/>
            <person name="Montooth K."/>
            <person name="Mount S.M."/>
            <person name="Mu X."/>
            <person name="Myers E."/>
            <person name="Negre B."/>
            <person name="Newfeld S."/>
            <person name="Nielsen R."/>
            <person name="Noor M.A."/>
            <person name="O'Grady P."/>
            <person name="Pachter L."/>
            <person name="Papaceit M."/>
            <person name="Parisi M.J."/>
            <person name="Parisi M."/>
            <person name="Parts L."/>
            <person name="Pedersen J.S."/>
            <person name="Pesole G."/>
            <person name="Phillippy A.M."/>
            <person name="Ponting C.P."/>
            <person name="Pop M."/>
            <person name="Porcelli D."/>
            <person name="Powell J.R."/>
            <person name="Prohaska S."/>
            <person name="Pruitt K."/>
            <person name="Puig M."/>
            <person name="Quesneville H."/>
            <person name="Ram K.R."/>
            <person name="Rand D."/>
            <person name="Rasmussen M.D."/>
            <person name="Reed L.K."/>
            <person name="Reenan R."/>
            <person name="Reily A."/>
            <person name="Remington K.A."/>
            <person name="Rieger T.T."/>
            <person name="Ritchie M.G."/>
            <person name="Robin C."/>
            <person name="Rogers Y.H."/>
            <person name="Rohde C."/>
            <person name="Rozas J."/>
            <person name="Rubenfield M.J."/>
            <person name="Ruiz A."/>
            <person name="Russo S."/>
            <person name="Salzberg S.L."/>
            <person name="Sanchez-Gracia A."/>
            <person name="Saranga D.J."/>
            <person name="Sato H."/>
            <person name="Schaeffer S.W."/>
            <person name="Schatz M.C."/>
            <person name="Schlenke T."/>
            <person name="Schwartz R."/>
            <person name="Segarra C."/>
            <person name="Singh R.S."/>
            <person name="Sirot L."/>
            <person name="Sirota M."/>
            <person name="Sisneros N.B."/>
            <person name="Smith C.D."/>
            <person name="Smith T.F."/>
            <person name="Spieth J."/>
            <person name="Stage D.E."/>
            <person name="Stark A."/>
            <person name="Stephan W."/>
            <person name="Strausberg R.L."/>
            <person name="Strempel S."/>
            <person name="Sturgill D."/>
            <person name="Sutton G."/>
            <person name="Sutton G.G."/>
            <person name="Tao W."/>
            <person name="Teichmann S."/>
            <person name="Tobari Y.N."/>
            <person name="Tomimura Y."/>
            <person name="Tsolas J.M."/>
            <person name="Valente V.L."/>
            <person name="Venter E."/>
            <person name="Venter J.C."/>
            <person name="Vicario S."/>
            <person name="Vieira F.G."/>
            <person name="Vilella A.J."/>
            <person name="Villasante A."/>
            <person name="Walenz B."/>
            <person name="Wang J."/>
            <person name="Wasserman M."/>
            <person name="Watts T."/>
            <person name="Wilson D."/>
            <person name="Wilson R.K."/>
            <person name="Wing R.A."/>
            <person name="Wolfner M.F."/>
            <person name="Wong A."/>
            <person name="Wong G.K."/>
            <person name="Wu C.I."/>
            <person name="Wu G."/>
            <person name="Yamamoto D."/>
            <person name="Yang H.P."/>
            <person name="Yang S.P."/>
            <person name="Yorke J.A."/>
            <person name="Yoshida K."/>
            <person name="Zdobnov E."/>
            <person name="Zhang P."/>
            <person name="Zhang Y."/>
            <person name="Zimin A.V."/>
            <person name="Baldwin J."/>
            <person name="Abdouelleil A."/>
            <person name="Abdulkadir J."/>
            <person name="Abebe A."/>
            <person name="Abera B."/>
            <person name="Abreu J."/>
            <person name="Acer S.C."/>
            <person name="Aftuck L."/>
            <person name="Alexander A."/>
            <person name="An P."/>
            <person name="Anderson E."/>
            <person name="Anderson S."/>
            <person name="Arachi H."/>
            <person name="Azer M."/>
            <person name="Bachantsang P."/>
            <person name="Barry A."/>
            <person name="Bayul T."/>
            <person name="Berlin A."/>
            <person name="Bessette D."/>
            <person name="Bloom T."/>
            <person name="Blye J."/>
            <person name="Boguslavskiy L."/>
            <person name="Bonnet C."/>
            <person name="Boukhgalter B."/>
            <person name="Bourzgui I."/>
            <person name="Brown A."/>
            <person name="Cahill P."/>
            <person name="Channer S."/>
            <person name="Cheshatsang Y."/>
            <person name="Chuda L."/>
            <person name="Citroen M."/>
            <person name="Collymore A."/>
            <person name="Cooke P."/>
            <person name="Costello M."/>
            <person name="D'Aco K."/>
            <person name="Daza R."/>
            <person name="De Haan G."/>
            <person name="DeGray S."/>
            <person name="DeMaso C."/>
            <person name="Dhargay N."/>
            <person name="Dooley K."/>
            <person name="Dooley E."/>
            <person name="Doricent M."/>
            <person name="Dorje P."/>
            <person name="Dorjee K."/>
            <person name="Dupes A."/>
            <person name="Elong R."/>
            <person name="Falk J."/>
            <person name="Farina A."/>
            <person name="Faro S."/>
            <person name="Ferguson D."/>
            <person name="Fisher S."/>
            <person name="Foley C.D."/>
            <person name="Franke A."/>
            <person name="Friedrich D."/>
            <person name="Gadbois L."/>
            <person name="Gearin G."/>
            <person name="Gearin C.R."/>
            <person name="Giannoukos G."/>
            <person name="Goode T."/>
            <person name="Graham J."/>
            <person name="Grandbois E."/>
            <person name="Grewal S."/>
            <person name="Gyaltsen K."/>
            <person name="Hafez N."/>
            <person name="Hagos B."/>
            <person name="Hall J."/>
            <person name="Henson C."/>
            <person name="Hollinger A."/>
            <person name="Honan T."/>
            <person name="Huard M.D."/>
            <person name="Hughes L."/>
            <person name="Hurhula B."/>
            <person name="Husby M.E."/>
            <person name="Kamat A."/>
            <person name="Kanga B."/>
            <person name="Kashin S."/>
            <person name="Khazanovich D."/>
            <person name="Kisner P."/>
            <person name="Lance K."/>
            <person name="Lara M."/>
            <person name="Lee W."/>
            <person name="Lennon N."/>
            <person name="Letendre F."/>
            <person name="LeVine R."/>
            <person name="Lipovsky A."/>
            <person name="Liu X."/>
            <person name="Liu J."/>
            <person name="Liu S."/>
            <person name="Lokyitsang T."/>
            <person name="Lokyitsang Y."/>
            <person name="Lubonja R."/>
            <person name="Lui A."/>
            <person name="MacDonald P."/>
            <person name="Magnisalis V."/>
            <person name="Maru K."/>
            <person name="Matthews C."/>
            <person name="McCusker W."/>
            <person name="McDonough S."/>
            <person name="Mehta T."/>
            <person name="Meldrim J."/>
            <person name="Meneus L."/>
            <person name="Mihai O."/>
            <person name="Mihalev A."/>
            <person name="Mihova T."/>
            <person name="Mittelman R."/>
            <person name="Mlenga V."/>
            <person name="Montmayeur A."/>
            <person name="Mulrain L."/>
            <person name="Navidi A."/>
            <person name="Naylor J."/>
            <person name="Negash T."/>
            <person name="Nguyen T."/>
            <person name="Nguyen N."/>
            <person name="Nicol R."/>
            <person name="Norbu C."/>
            <person name="Norbu N."/>
            <person name="Novod N."/>
            <person name="O'Neill B."/>
            <person name="Osman S."/>
            <person name="Markiewicz E."/>
            <person name="Oyono O.L."/>
            <person name="Patti C."/>
            <person name="Phunkhang P."/>
            <person name="Pierre F."/>
            <person name="Priest M."/>
            <person name="Raghuraman S."/>
            <person name="Rege F."/>
            <person name="Reyes R."/>
            <person name="Rise C."/>
            <person name="Rogov P."/>
            <person name="Ross K."/>
            <person name="Ryan E."/>
            <person name="Settipalli S."/>
            <person name="Shea T."/>
            <person name="Sherpa N."/>
            <person name="Shi L."/>
            <person name="Shih D."/>
            <person name="Sparrow T."/>
            <person name="Spaulding J."/>
            <person name="Stalker J."/>
            <person name="Stange-Thomann N."/>
            <person name="Stavropoulos S."/>
            <person name="Stone C."/>
            <person name="Strader C."/>
            <person name="Tesfaye S."/>
            <person name="Thomson T."/>
            <person name="Thoulutsang Y."/>
            <person name="Thoulutsang D."/>
            <person name="Topham K."/>
            <person name="Topping I."/>
            <person name="Tsamla T."/>
            <person name="Vassiliev H."/>
            <person name="Vo A."/>
            <person name="Wangchuk T."/>
            <person name="Wangdi T."/>
            <person name="Weiand M."/>
            <person name="Wilkinson J."/>
            <person name="Wilson A."/>
            <person name="Yadav S."/>
            <person name="Young G."/>
            <person name="Yu Q."/>
            <person name="Zembek L."/>
            <person name="Zhong D."/>
            <person name="Zimmer A."/>
            <person name="Zwirko Z."/>
            <person name="Jaffe D.B."/>
            <person name="Alvarez P."/>
            <person name="Brockman W."/>
            <person name="Butler J."/>
            <person name="Chin C."/>
            <person name="Gnerre S."/>
            <person name="Grabherr M."/>
            <person name="Kleber M."/>
            <person name="Mauceli E."/>
            <person name="MacCallum I."/>
        </authorList>
    </citation>
    <scope>NUCLEOTIDE SEQUENCE [LARGE SCALE GENOMIC DNA]</scope>
    <source>
        <strain evidence="2">Tucson 14030-0811.24</strain>
    </source>
</reference>
<dbReference type="Pfam" id="PF06477">
    <property type="entry name" value="DUF1091"/>
    <property type="match status" value="1"/>
</dbReference>
<organism evidence="1 2">
    <name type="scientific">Drosophila willistoni</name>
    <name type="common">Fruit fly</name>
    <dbReference type="NCBI Taxonomy" id="7260"/>
    <lineage>
        <taxon>Eukaryota</taxon>
        <taxon>Metazoa</taxon>
        <taxon>Ecdysozoa</taxon>
        <taxon>Arthropoda</taxon>
        <taxon>Hexapoda</taxon>
        <taxon>Insecta</taxon>
        <taxon>Pterygota</taxon>
        <taxon>Neoptera</taxon>
        <taxon>Endopterygota</taxon>
        <taxon>Diptera</taxon>
        <taxon>Brachycera</taxon>
        <taxon>Muscomorpha</taxon>
        <taxon>Ephydroidea</taxon>
        <taxon>Drosophilidae</taxon>
        <taxon>Drosophila</taxon>
        <taxon>Sophophora</taxon>
    </lineage>
</organism>
<dbReference type="AlphaFoldDB" id="A0A0Q9X2E8"/>
<dbReference type="PANTHER" id="PTHR20898">
    <property type="entry name" value="DAEDALUS ON 3-RELATED-RELATED"/>
    <property type="match status" value="1"/>
</dbReference>
<dbReference type="Proteomes" id="UP000007798">
    <property type="component" value="Unassembled WGS sequence"/>
</dbReference>
<evidence type="ECO:0000313" key="2">
    <source>
        <dbReference type="Proteomes" id="UP000007798"/>
    </source>
</evidence>
<dbReference type="OrthoDB" id="7912113at2759"/>
<dbReference type="InParanoid" id="A0A0Q9X2E8"/>
<accession>A0A0Q9X2E8</accession>
<dbReference type="InterPro" id="IPR010512">
    <property type="entry name" value="DUF1091"/>
</dbReference>
<proteinExistence type="predicted"/>
<evidence type="ECO:0000313" key="1">
    <source>
        <dbReference type="EMBL" id="KRF98396.1"/>
    </source>
</evidence>
<gene>
    <name evidence="1" type="primary">Dwil\GK27610</name>
    <name evidence="1" type="ORF">Dwil_GK27610</name>
</gene>
<keyword evidence="2" id="KW-1185">Reference proteome</keyword>
<protein>
    <recommendedName>
        <fullName evidence="3">MD-2-related lipid-recognition domain-containing protein</fullName>
    </recommendedName>
</protein>
<dbReference type="PANTHER" id="PTHR20898:SF0">
    <property type="entry name" value="DAEDALUS ON 3-RELATED"/>
    <property type="match status" value="1"/>
</dbReference>
<name>A0A0Q9X2E8_DROWI</name>